<dbReference type="Gene3D" id="3.10.450.50">
    <property type="match status" value="1"/>
</dbReference>
<gene>
    <name evidence="2" type="ORF">DFR38_107198</name>
</gene>
<name>A0A318JEZ2_9NEIS</name>
<keyword evidence="3" id="KW-1185">Reference proteome</keyword>
<dbReference type="Proteomes" id="UP000248395">
    <property type="component" value="Unassembled WGS sequence"/>
</dbReference>
<organism evidence="2 3">
    <name type="scientific">Aquitalea magnusonii</name>
    <dbReference type="NCBI Taxonomy" id="332411"/>
    <lineage>
        <taxon>Bacteria</taxon>
        <taxon>Pseudomonadati</taxon>
        <taxon>Pseudomonadota</taxon>
        <taxon>Betaproteobacteria</taxon>
        <taxon>Neisseriales</taxon>
        <taxon>Chromobacteriaceae</taxon>
        <taxon>Aquitalea</taxon>
    </lineage>
</organism>
<comment type="caution">
    <text evidence="2">The sequence shown here is derived from an EMBL/GenBank/DDBJ whole genome shotgun (WGS) entry which is preliminary data.</text>
</comment>
<reference evidence="2 3" key="1">
    <citation type="submission" date="2018-05" db="EMBL/GenBank/DDBJ databases">
        <title>Genomic Encyclopedia of Type Strains, Phase IV (KMG-IV): sequencing the most valuable type-strain genomes for metagenomic binning, comparative biology and taxonomic classification.</title>
        <authorList>
            <person name="Goeker M."/>
        </authorList>
    </citation>
    <scope>NUCLEOTIDE SEQUENCE [LARGE SCALE GENOMIC DNA]</scope>
    <source>
        <strain evidence="2 3">DSM 25134</strain>
    </source>
</reference>
<sequence>MSDAEAKQFAGKLQEYLQQLEEGNVDGVVALFASDARIYSPLLGWVSPRPFYAKLADASGNSRITLLDIFHSTQGKHSANAYFRYDWVLRDGSKVCFDCIDVFDFNAQGLIEKLVIIYDTHQIRADLGDRFV</sequence>
<dbReference type="Pfam" id="PF12680">
    <property type="entry name" value="SnoaL_2"/>
    <property type="match status" value="1"/>
</dbReference>
<dbReference type="OrthoDB" id="8776598at2"/>
<feature type="domain" description="SnoaL-like" evidence="1">
    <location>
        <begin position="14"/>
        <end position="111"/>
    </location>
</feature>
<protein>
    <submittedName>
        <fullName evidence="2">SnoaL-like protein</fullName>
    </submittedName>
</protein>
<dbReference type="RefSeq" id="WP_059285389.1">
    <property type="nucleotide sequence ID" value="NZ_LNQU01000024.1"/>
</dbReference>
<evidence type="ECO:0000259" key="1">
    <source>
        <dbReference type="Pfam" id="PF12680"/>
    </source>
</evidence>
<dbReference type="InterPro" id="IPR037401">
    <property type="entry name" value="SnoaL-like"/>
</dbReference>
<evidence type="ECO:0000313" key="2">
    <source>
        <dbReference type="EMBL" id="PXX48410.1"/>
    </source>
</evidence>
<dbReference type="EMBL" id="QJKC01000007">
    <property type="protein sequence ID" value="PXX48410.1"/>
    <property type="molecule type" value="Genomic_DNA"/>
</dbReference>
<dbReference type="InterPro" id="IPR032710">
    <property type="entry name" value="NTF2-like_dom_sf"/>
</dbReference>
<proteinExistence type="predicted"/>
<accession>A0A318JEZ2</accession>
<dbReference type="SUPFAM" id="SSF54427">
    <property type="entry name" value="NTF2-like"/>
    <property type="match status" value="1"/>
</dbReference>
<evidence type="ECO:0000313" key="3">
    <source>
        <dbReference type="Proteomes" id="UP000248395"/>
    </source>
</evidence>
<dbReference type="AlphaFoldDB" id="A0A318JEZ2"/>